<dbReference type="PROSITE" id="PS00927">
    <property type="entry name" value="TREHALASE_1"/>
    <property type="match status" value="1"/>
</dbReference>
<dbReference type="PANTHER" id="PTHR23403:SF6">
    <property type="entry name" value="CYTOSOLIC NEUTRAL TREHALASE-RELATED"/>
    <property type="match status" value="1"/>
</dbReference>
<dbReference type="AlphaFoldDB" id="A0AA39X477"/>
<proteinExistence type="inferred from homology"/>
<keyword evidence="7 8" id="KW-0326">Glycosidase</keyword>
<protein>
    <recommendedName>
        <fullName evidence="8">Trehalase</fullName>
        <ecNumber evidence="8">3.2.1.28</ecNumber>
    </recommendedName>
    <alternativeName>
        <fullName evidence="8">Alpha-trehalose glucohydrolase</fullName>
    </alternativeName>
</protein>
<comment type="catalytic activity">
    <reaction evidence="1 8">
        <text>alpha,alpha-trehalose + H2O = alpha-D-glucose + beta-D-glucose</text>
        <dbReference type="Rhea" id="RHEA:32675"/>
        <dbReference type="ChEBI" id="CHEBI:15377"/>
        <dbReference type="ChEBI" id="CHEBI:15903"/>
        <dbReference type="ChEBI" id="CHEBI:16551"/>
        <dbReference type="ChEBI" id="CHEBI:17925"/>
        <dbReference type="EC" id="3.2.1.28"/>
    </reaction>
</comment>
<dbReference type="EC" id="3.2.1.28" evidence="8"/>
<dbReference type="PRINTS" id="PR00744">
    <property type="entry name" value="GLHYDRLASE37"/>
</dbReference>
<dbReference type="Gene3D" id="1.50.10.10">
    <property type="match status" value="1"/>
</dbReference>
<evidence type="ECO:0000256" key="3">
    <source>
        <dbReference type="ARBA" id="ARBA00004921"/>
    </source>
</evidence>
<evidence type="ECO:0000256" key="2">
    <source>
        <dbReference type="ARBA" id="ARBA00001913"/>
    </source>
</evidence>
<dbReference type="PROSITE" id="PS00928">
    <property type="entry name" value="TREHALASE_2"/>
    <property type="match status" value="1"/>
</dbReference>
<dbReference type="GO" id="GO:0005509">
    <property type="term" value="F:calcium ion binding"/>
    <property type="evidence" value="ECO:0007669"/>
    <property type="project" value="InterPro"/>
</dbReference>
<keyword evidence="6" id="KW-0106">Calcium</keyword>
<evidence type="ECO:0000256" key="4">
    <source>
        <dbReference type="ARBA" id="ARBA00005615"/>
    </source>
</evidence>
<accession>A0AA39X477</accession>
<dbReference type="GO" id="GO:0005993">
    <property type="term" value="P:trehalose catabolic process"/>
    <property type="evidence" value="ECO:0007669"/>
    <property type="project" value="InterPro"/>
</dbReference>
<reference evidence="10" key="1">
    <citation type="submission" date="2023-06" db="EMBL/GenBank/DDBJ databases">
        <title>Genome-scale phylogeny and comparative genomics of the fungal order Sordariales.</title>
        <authorList>
            <consortium name="Lawrence Berkeley National Laboratory"/>
            <person name="Hensen N."/>
            <person name="Bonometti L."/>
            <person name="Westerberg I."/>
            <person name="Brannstrom I.O."/>
            <person name="Guillou S."/>
            <person name="Cros-Aarteil S."/>
            <person name="Calhoun S."/>
            <person name="Haridas S."/>
            <person name="Kuo A."/>
            <person name="Mondo S."/>
            <person name="Pangilinan J."/>
            <person name="Riley R."/>
            <person name="Labutti K."/>
            <person name="Andreopoulos B."/>
            <person name="Lipzen A."/>
            <person name="Chen C."/>
            <person name="Yanf M."/>
            <person name="Daum C."/>
            <person name="Ng V."/>
            <person name="Clum A."/>
            <person name="Steindorff A."/>
            <person name="Ohm R."/>
            <person name="Martin F."/>
            <person name="Silar P."/>
            <person name="Natvig D."/>
            <person name="Lalanne C."/>
            <person name="Gautier V."/>
            <person name="Ament-Velasquez S.L."/>
            <person name="Kruys A."/>
            <person name="Hutchinson M.I."/>
            <person name="Powell A.J."/>
            <person name="Barry K."/>
            <person name="Miller A.N."/>
            <person name="Grigoriev I.V."/>
            <person name="Debuchy R."/>
            <person name="Gladieux P."/>
            <person name="Thoren M.H."/>
            <person name="Johannesson H."/>
        </authorList>
    </citation>
    <scope>NUCLEOTIDE SEQUENCE</scope>
    <source>
        <strain evidence="10">CBS 606.72</strain>
    </source>
</reference>
<comment type="cofactor">
    <cofactor evidence="2">
        <name>Ca(2+)</name>
        <dbReference type="ChEBI" id="CHEBI:29108"/>
    </cofactor>
</comment>
<evidence type="ECO:0000256" key="8">
    <source>
        <dbReference type="RuleBase" id="RU361180"/>
    </source>
</evidence>
<dbReference type="FunFam" id="1.50.10.10:FF:000026">
    <property type="entry name" value="Trehalase"/>
    <property type="match status" value="1"/>
</dbReference>
<dbReference type="InterPro" id="IPR011120">
    <property type="entry name" value="Trehalase_Ca-bd"/>
</dbReference>
<feature type="domain" description="Neutral trehalase Ca2+ binding" evidence="9">
    <location>
        <begin position="88"/>
        <end position="117"/>
    </location>
</feature>
<name>A0AA39X477_9PEZI</name>
<keyword evidence="11" id="KW-1185">Reference proteome</keyword>
<dbReference type="EMBL" id="JAULSU010000002">
    <property type="protein sequence ID" value="KAK0626831.1"/>
    <property type="molecule type" value="Genomic_DNA"/>
</dbReference>
<evidence type="ECO:0000313" key="10">
    <source>
        <dbReference type="EMBL" id="KAK0626831.1"/>
    </source>
</evidence>
<sequence length="740" mass="84853">MVAQPPVAAPRTRGSVDDHGVFDDAKTYYTADERHNSRAGPRTRTYSQNGLAKQFERLGLKEPFRRGSHDESTIPHHRRFLVDVDATLASLQSQEDTDGNMQITIEDNGPKVLSLRTAASNGHNRFDVRGTYMLSNLLQELSLAKEYGRKQIVLDEARLNENPVNRLSRLIRDHFWEGLTRRIDASSIEIAARDPKDWTDDPRPRIYIPRGAPEQYEYYTKLAQEKPDIRLDVQLLPEKITPEIVRDMNSKPGLLAVDMEKIVDPKTGEITLKGRPFVVPGGRFNELYGWDSYMESLGLLVNDKVDLAKSMVLNFCFCIKHYGKILNATRSYYLCRSQPPFLTDMALRVYERIKHEPDAVDFLRTALLAAIKEYHSVWTAEPRLDPVTGLSRYRPEGLGVPPETEAGHFLHILEPYAEKHGLSFEEFVEKYNSGEIKEPKLDEYFLHDRAVRESGHDTTYRLEGVCANLATIDLNSLLFKYEIDIARTIRNIFHDKLLVPEEYCVGDMKPGHVETSAIWERRAKRRKLAIDKYLWNKEDGFYYDYDTAKRQQCKYESCTTFWALWAGVSAPHQAAAMVTNALPKFEAFGGLLSGTQESRGEIGLDRPNRQWDYPYGWAPQQMLAWTGLYRYGYTEEAERLAYKWLFMITKAFVDFNGVVVEKYDVTRPIDPHRVDAEYGNQGLDFKGVAKEGFGWVNASYIFGLQIVNAHMRRALGTLTPYDTFVKAVQENHAKTLAELV</sequence>
<dbReference type="InterPro" id="IPR001661">
    <property type="entry name" value="Glyco_hydro_37"/>
</dbReference>
<dbReference type="SUPFAM" id="SSF48208">
    <property type="entry name" value="Six-hairpin glycosidases"/>
    <property type="match status" value="1"/>
</dbReference>
<dbReference type="InterPro" id="IPR008928">
    <property type="entry name" value="6-hairpin_glycosidase_sf"/>
</dbReference>
<keyword evidence="5 8" id="KW-0378">Hydrolase</keyword>
<comment type="pathway">
    <text evidence="3">Carbohydrate degradation.</text>
</comment>
<dbReference type="InterPro" id="IPR012341">
    <property type="entry name" value="6hp_glycosidase-like_sf"/>
</dbReference>
<gene>
    <name evidence="10" type="ORF">B0T14DRAFT_421742</name>
</gene>
<dbReference type="GO" id="GO:0005737">
    <property type="term" value="C:cytoplasm"/>
    <property type="evidence" value="ECO:0007669"/>
    <property type="project" value="InterPro"/>
</dbReference>
<evidence type="ECO:0000256" key="1">
    <source>
        <dbReference type="ARBA" id="ARBA00001576"/>
    </source>
</evidence>
<evidence type="ECO:0000256" key="5">
    <source>
        <dbReference type="ARBA" id="ARBA00022801"/>
    </source>
</evidence>
<evidence type="ECO:0000259" key="9">
    <source>
        <dbReference type="Pfam" id="PF07492"/>
    </source>
</evidence>
<dbReference type="Proteomes" id="UP001175000">
    <property type="component" value="Unassembled WGS sequence"/>
</dbReference>
<evidence type="ECO:0000256" key="6">
    <source>
        <dbReference type="ARBA" id="ARBA00022837"/>
    </source>
</evidence>
<evidence type="ECO:0000256" key="7">
    <source>
        <dbReference type="ARBA" id="ARBA00023295"/>
    </source>
</evidence>
<dbReference type="Pfam" id="PF07492">
    <property type="entry name" value="Trehalase_Ca-bi"/>
    <property type="match status" value="1"/>
</dbReference>
<dbReference type="GO" id="GO:0004555">
    <property type="term" value="F:alpha,alpha-trehalase activity"/>
    <property type="evidence" value="ECO:0007669"/>
    <property type="project" value="UniProtKB-EC"/>
</dbReference>
<comment type="similarity">
    <text evidence="4 8">Belongs to the glycosyl hydrolase 37 family.</text>
</comment>
<comment type="caution">
    <text evidence="10">The sequence shown here is derived from an EMBL/GenBank/DDBJ whole genome shotgun (WGS) entry which is preliminary data.</text>
</comment>
<dbReference type="PANTHER" id="PTHR23403">
    <property type="entry name" value="TREHALASE"/>
    <property type="match status" value="1"/>
</dbReference>
<dbReference type="InterPro" id="IPR018232">
    <property type="entry name" value="Glyco_hydro_37_CS"/>
</dbReference>
<evidence type="ECO:0000313" key="11">
    <source>
        <dbReference type="Proteomes" id="UP001175000"/>
    </source>
</evidence>
<dbReference type="Pfam" id="PF01204">
    <property type="entry name" value="Trehalase"/>
    <property type="match status" value="1"/>
</dbReference>
<organism evidence="10 11">
    <name type="scientific">Immersiella caudata</name>
    <dbReference type="NCBI Taxonomy" id="314043"/>
    <lineage>
        <taxon>Eukaryota</taxon>
        <taxon>Fungi</taxon>
        <taxon>Dikarya</taxon>
        <taxon>Ascomycota</taxon>
        <taxon>Pezizomycotina</taxon>
        <taxon>Sordariomycetes</taxon>
        <taxon>Sordariomycetidae</taxon>
        <taxon>Sordariales</taxon>
        <taxon>Lasiosphaeriaceae</taxon>
        <taxon>Immersiella</taxon>
    </lineage>
</organism>